<keyword evidence="3 7" id="KW-0812">Transmembrane</keyword>
<gene>
    <name evidence="8" type="ORF">KHLLAP_LOCUS9807</name>
</gene>
<evidence type="ECO:0000256" key="1">
    <source>
        <dbReference type="ARBA" id="ARBA00004141"/>
    </source>
</evidence>
<evidence type="ECO:0000256" key="4">
    <source>
        <dbReference type="ARBA" id="ARBA00022989"/>
    </source>
</evidence>
<name>A0AAI8VRD1_9PEZI</name>
<accession>A0AAI8VRD1</accession>
<proteinExistence type="predicted"/>
<feature type="transmembrane region" description="Helical" evidence="7">
    <location>
        <begin position="160"/>
        <end position="185"/>
    </location>
</feature>
<dbReference type="SUPFAM" id="SSF103473">
    <property type="entry name" value="MFS general substrate transporter"/>
    <property type="match status" value="1"/>
</dbReference>
<evidence type="ECO:0000256" key="3">
    <source>
        <dbReference type="ARBA" id="ARBA00022692"/>
    </source>
</evidence>
<dbReference type="InterPro" id="IPR036259">
    <property type="entry name" value="MFS_trans_sf"/>
</dbReference>
<evidence type="ECO:0000256" key="2">
    <source>
        <dbReference type="ARBA" id="ARBA00022448"/>
    </source>
</evidence>
<dbReference type="Pfam" id="PF06609">
    <property type="entry name" value="TRI12"/>
    <property type="match status" value="1"/>
</dbReference>
<organism evidence="8 9">
    <name type="scientific">Anthostomella pinea</name>
    <dbReference type="NCBI Taxonomy" id="933095"/>
    <lineage>
        <taxon>Eukaryota</taxon>
        <taxon>Fungi</taxon>
        <taxon>Dikarya</taxon>
        <taxon>Ascomycota</taxon>
        <taxon>Pezizomycotina</taxon>
        <taxon>Sordariomycetes</taxon>
        <taxon>Xylariomycetidae</taxon>
        <taxon>Xylariales</taxon>
        <taxon>Xylariaceae</taxon>
        <taxon>Anthostomella</taxon>
    </lineage>
</organism>
<protein>
    <submittedName>
        <fullName evidence="8">Uu.00g143650.m01.CDS01</fullName>
    </submittedName>
</protein>
<dbReference type="GO" id="GO:0022857">
    <property type="term" value="F:transmembrane transporter activity"/>
    <property type="evidence" value="ECO:0007669"/>
    <property type="project" value="InterPro"/>
</dbReference>
<feature type="transmembrane region" description="Helical" evidence="7">
    <location>
        <begin position="86"/>
        <end position="106"/>
    </location>
</feature>
<keyword evidence="9" id="KW-1185">Reference proteome</keyword>
<comment type="caution">
    <text evidence="8">The sequence shown here is derived from an EMBL/GenBank/DDBJ whole genome shotgun (WGS) entry which is preliminary data.</text>
</comment>
<evidence type="ECO:0000256" key="7">
    <source>
        <dbReference type="SAM" id="Phobius"/>
    </source>
</evidence>
<sequence length="387" mass="42136">MDILMSSQLSRESVLILTLPGSIFPSPGYLGSVYRVFPCMKINPRDGTLANELRKIGWPGLVLFSASVIAFLVPVTWGGIQFPWGSWHTIFSIVVGLAGIVAFGLYEGYMTSRPFLPLYIFRNYTTSIIYVGSFINGVLLYAQVYYMPEYFQSVKLYSPLIAGVAALPGSLTVIPSAVLTGIVVGKTGHYRWATWTGWALATLGFGVMCLLDVHTSIPAWISIRIPAGIGKGILLPALNIALQASVPQTDMVMATRMFQFLRDFGHTVGVSIGSSILDNVVRTQLHKPDVASVVPANLTDLSAVKLIIVLKDMPAESDVALALRSAFAQSFVAIWATMKGLSGLALLIHFFTKECDMNQKLTTDQSWTQGDVADETEETPARSESKK</sequence>
<dbReference type="InterPro" id="IPR010573">
    <property type="entry name" value="MFS_Str1/Tri12-like"/>
</dbReference>
<keyword evidence="2" id="KW-0813">Transport</keyword>
<feature type="transmembrane region" description="Helical" evidence="7">
    <location>
        <begin position="14"/>
        <end position="37"/>
    </location>
</feature>
<dbReference type="AlphaFoldDB" id="A0AAI8VRD1"/>
<dbReference type="GO" id="GO:0005886">
    <property type="term" value="C:plasma membrane"/>
    <property type="evidence" value="ECO:0007669"/>
    <property type="project" value="TreeGrafter"/>
</dbReference>
<evidence type="ECO:0000256" key="5">
    <source>
        <dbReference type="ARBA" id="ARBA00023136"/>
    </source>
</evidence>
<keyword evidence="5 7" id="KW-0472">Membrane</keyword>
<feature type="transmembrane region" description="Helical" evidence="7">
    <location>
        <begin position="197"/>
        <end position="221"/>
    </location>
</feature>
<feature type="transmembrane region" description="Helical" evidence="7">
    <location>
        <begin position="58"/>
        <end position="80"/>
    </location>
</feature>
<evidence type="ECO:0000313" key="8">
    <source>
        <dbReference type="EMBL" id="CAJ2509339.1"/>
    </source>
</evidence>
<reference evidence="8" key="1">
    <citation type="submission" date="2023-10" db="EMBL/GenBank/DDBJ databases">
        <authorList>
            <person name="Hackl T."/>
        </authorList>
    </citation>
    <scope>NUCLEOTIDE SEQUENCE</scope>
</reference>
<feature type="region of interest" description="Disordered" evidence="6">
    <location>
        <begin position="365"/>
        <end position="387"/>
    </location>
</feature>
<evidence type="ECO:0000313" key="9">
    <source>
        <dbReference type="Proteomes" id="UP001295740"/>
    </source>
</evidence>
<dbReference type="Gene3D" id="1.20.1250.20">
    <property type="entry name" value="MFS general substrate transporter like domains"/>
    <property type="match status" value="1"/>
</dbReference>
<dbReference type="PANTHER" id="PTHR23501">
    <property type="entry name" value="MAJOR FACILITATOR SUPERFAMILY"/>
    <property type="match status" value="1"/>
</dbReference>
<feature type="transmembrane region" description="Helical" evidence="7">
    <location>
        <begin position="127"/>
        <end position="148"/>
    </location>
</feature>
<evidence type="ECO:0000256" key="6">
    <source>
        <dbReference type="SAM" id="MobiDB-lite"/>
    </source>
</evidence>
<dbReference type="EMBL" id="CAUWAG010000012">
    <property type="protein sequence ID" value="CAJ2509339.1"/>
    <property type="molecule type" value="Genomic_DNA"/>
</dbReference>
<keyword evidence="4 7" id="KW-1133">Transmembrane helix</keyword>
<dbReference type="Proteomes" id="UP001295740">
    <property type="component" value="Unassembled WGS sequence"/>
</dbReference>
<comment type="subcellular location">
    <subcellularLocation>
        <location evidence="1">Membrane</location>
        <topology evidence="1">Multi-pass membrane protein</topology>
    </subcellularLocation>
</comment>
<dbReference type="PANTHER" id="PTHR23501:SF59">
    <property type="entry name" value="MAJOR FACILITATOR SUPERFAMILY (MFS) PROFILE DOMAIN-CONTAINING PROTEIN-RELATED"/>
    <property type="match status" value="1"/>
</dbReference>